<protein>
    <submittedName>
        <fullName evidence="1">Uncharacterized protein</fullName>
    </submittedName>
</protein>
<gene>
    <name evidence="1" type="ORF">HPB50_023553</name>
</gene>
<sequence length="1538" mass="162067">MERTMSQRQVLSQALAGSVVDSGGAFLPKQDEVFPDVMHFGRSFYNQANMSSQGIPQIAVVMGSCTAGGAYVPAMSDEAVIVRKQGTIFLAGPPLGKAATGEEISAEDLGGADVHCRQSGVADHYANDEVHALHITRRIVGNLNRRKPVQMVTTEVEEPALDLDDIYGIVGDNLKKPYDVREVIARIVDGSKFDEFKALYGETLVTGFGRLYGFPVGIIANNGVLFSESAQKAAHFIELCCQRNIPLIFLQNITGFMVGREAEAGGIAKHGAKMVTAVACATVPKFTVLIGGSYGAGNYGMCGRSYSPRFLYMWPNARISVMGGEQAAGVLTTIAKDQRAREKKPWTEEDERAIRDPIIQKYETEGNPYYASASTKLYKQGQLNGYTYCIRQIFEENTLGFSHSSGNATKLNNNCHGFATEEQNGKLGAPVPARLYTSPATLVDGSLVGGRKEQRRQRRAALSLPSEGKLRFADRLRALLKRENHQTPQPGGTPQDPYDFSEAPSSACVAAAAAPLPQQIPVSAPLATVVPAPAVSEAQRTVENGSLGRQGSELALNHRSAQPQAKILPKEVPVHQTQQLQRVPIVSQPLSSVSFAKGTTVFGLAEVKPKVVATSSGGTAAVCSSGTGIAAASGSTAKLSKTMNRLQAKIAQNRVLDKLKRAQQDTGGHASSPSSHNHNHRVMVSSSASSASSSLLAGAAFGHDRHEVVKTGVLSRPRERPGRDRRIKVVPVAVAPTAATTDLATTPAQALSNLRRFWNAEKNSGTEEAQAAAVASGSGGGGGGSGAGVSGCGVHQLPGAGSLGGGDLDSSDSDSSEDEDGAGDRAPFLWNWDLDCSDASTVRSVRSLRINRLRAELRKRYEVLCKRHAAARPALERQDALVRHMARAAELCPDAAARFLMNDGATTTTTSATRPKPMPLEKCTCCFKHENVACSMPALPYTRHCTKHIMYNVDQLLFEHCTAKFADNTQCCVPVFDMCHELPLCPEHAKKRDNYDKMAAEPKPKKPRKKSKPPALTRPPKRGKKKKSAASGMTSPPPMAHSPSSSSFSSCVPLEVLIQSPVSSSSSSSPCSSRSPPFLGGSDSSPALLGSLVTPTVPSAQASALTAPAIGASSQQPLLQMVATGCPAVRIKTEPKSPVMMHHSLPSSSTSTAHTMPVLTSHPMPRSTPTTSHVSMAAAAAAPHVLASTTRTMTVHHPPLPVPAATPTTAGHLVNASAASMMPAATHPSSAMHLATGAPTVVRAAAVNPSHMVGQAAVAVPHSTAIALEQPAAAVVGTLGATSMVESYGYVPVLAAASSINADTVAKELVERIEPDLATDLENQFSPDTIEKSLELPLDAAELANQATKLLEEHDFTEVLNKISDDAFSDFFAEAKNGEYVPSKEETEELERALAAVSKDVSMARESLAKLSAAGAGQGDVPDLPDLVDAFPDLPLSTSDINSLTQALMGGEALRTVALLSSADQGFTLLEQPPFVPQQQTTAVTAEAPAISASTSGWLLGSDFATSSPATTPEVPAQGSTTAAVLPKRSVLAQESVS</sequence>
<reference evidence="1" key="1">
    <citation type="submission" date="2020-05" db="EMBL/GenBank/DDBJ databases">
        <title>Large-scale comparative analyses of tick genomes elucidate their genetic diversity and vector capacities.</title>
        <authorList>
            <person name="Jia N."/>
            <person name="Wang J."/>
            <person name="Shi W."/>
            <person name="Du L."/>
            <person name="Sun Y."/>
            <person name="Zhan W."/>
            <person name="Jiang J."/>
            <person name="Wang Q."/>
            <person name="Zhang B."/>
            <person name="Ji P."/>
            <person name="Sakyi L.B."/>
            <person name="Cui X."/>
            <person name="Yuan T."/>
            <person name="Jiang B."/>
            <person name="Yang W."/>
            <person name="Lam T.T.-Y."/>
            <person name="Chang Q."/>
            <person name="Ding S."/>
            <person name="Wang X."/>
            <person name="Zhu J."/>
            <person name="Ruan X."/>
            <person name="Zhao L."/>
            <person name="Wei J."/>
            <person name="Que T."/>
            <person name="Du C."/>
            <person name="Cheng J."/>
            <person name="Dai P."/>
            <person name="Han X."/>
            <person name="Huang E."/>
            <person name="Gao Y."/>
            <person name="Liu J."/>
            <person name="Shao H."/>
            <person name="Ye R."/>
            <person name="Li L."/>
            <person name="Wei W."/>
            <person name="Wang X."/>
            <person name="Wang C."/>
            <person name="Yang T."/>
            <person name="Huo Q."/>
            <person name="Li W."/>
            <person name="Guo W."/>
            <person name="Chen H."/>
            <person name="Zhou L."/>
            <person name="Ni X."/>
            <person name="Tian J."/>
            <person name="Zhou Y."/>
            <person name="Sheng Y."/>
            <person name="Liu T."/>
            <person name="Pan Y."/>
            <person name="Xia L."/>
            <person name="Li J."/>
            <person name="Zhao F."/>
            <person name="Cao W."/>
        </authorList>
    </citation>
    <scope>NUCLEOTIDE SEQUENCE</scope>
    <source>
        <strain evidence="1">Hyas-2018</strain>
    </source>
</reference>
<name>A0ACB7S9C4_HYAAI</name>
<comment type="caution">
    <text evidence="1">The sequence shown here is derived from an EMBL/GenBank/DDBJ whole genome shotgun (WGS) entry which is preliminary data.</text>
</comment>
<evidence type="ECO:0000313" key="2">
    <source>
        <dbReference type="Proteomes" id="UP000821845"/>
    </source>
</evidence>
<proteinExistence type="predicted"/>
<organism evidence="1 2">
    <name type="scientific">Hyalomma asiaticum</name>
    <name type="common">Tick</name>
    <dbReference type="NCBI Taxonomy" id="266040"/>
    <lineage>
        <taxon>Eukaryota</taxon>
        <taxon>Metazoa</taxon>
        <taxon>Ecdysozoa</taxon>
        <taxon>Arthropoda</taxon>
        <taxon>Chelicerata</taxon>
        <taxon>Arachnida</taxon>
        <taxon>Acari</taxon>
        <taxon>Parasitiformes</taxon>
        <taxon>Ixodida</taxon>
        <taxon>Ixodoidea</taxon>
        <taxon>Ixodidae</taxon>
        <taxon>Hyalomminae</taxon>
        <taxon>Hyalomma</taxon>
    </lineage>
</organism>
<dbReference type="EMBL" id="CM023485">
    <property type="protein sequence ID" value="KAH6931330.1"/>
    <property type="molecule type" value="Genomic_DNA"/>
</dbReference>
<dbReference type="Proteomes" id="UP000821845">
    <property type="component" value="Chromosome 5"/>
</dbReference>
<keyword evidence="2" id="KW-1185">Reference proteome</keyword>
<evidence type="ECO:0000313" key="1">
    <source>
        <dbReference type="EMBL" id="KAH6931330.1"/>
    </source>
</evidence>
<accession>A0ACB7S9C4</accession>